<feature type="compositionally biased region" description="Basic and acidic residues" evidence="7">
    <location>
        <begin position="627"/>
        <end position="690"/>
    </location>
</feature>
<feature type="coiled-coil region" evidence="6">
    <location>
        <begin position="90"/>
        <end position="127"/>
    </location>
</feature>
<reference evidence="8" key="1">
    <citation type="journal article" date="2014" name="PLoS ONE">
        <title>Transcriptome-Based Identification of ABC Transporters in the Western Tarnished Plant Bug Lygus hesperus.</title>
        <authorList>
            <person name="Hull J.J."/>
            <person name="Chaney K."/>
            <person name="Geib S.M."/>
            <person name="Fabrick J.A."/>
            <person name="Brent C.S."/>
            <person name="Walsh D."/>
            <person name="Lavine L.C."/>
        </authorList>
    </citation>
    <scope>NUCLEOTIDE SEQUENCE</scope>
</reference>
<dbReference type="PANTHER" id="PTHR15073:SF1">
    <property type="entry name" value="RETICULOCYTE-BINDING PROTEIN HOMOLOG 2A"/>
    <property type="match status" value="1"/>
</dbReference>
<feature type="region of interest" description="Disordered" evidence="7">
    <location>
        <begin position="627"/>
        <end position="783"/>
    </location>
</feature>
<reference evidence="8" key="2">
    <citation type="submission" date="2014-07" db="EMBL/GenBank/DDBJ databases">
        <authorList>
            <person name="Hull J."/>
        </authorList>
    </citation>
    <scope>NUCLEOTIDE SEQUENCE</scope>
</reference>
<keyword evidence="3" id="KW-0963">Cytoplasm</keyword>
<evidence type="ECO:0000256" key="7">
    <source>
        <dbReference type="SAM" id="MobiDB-lite"/>
    </source>
</evidence>
<feature type="compositionally biased region" description="Low complexity" evidence="7">
    <location>
        <begin position="344"/>
        <end position="356"/>
    </location>
</feature>
<feature type="compositionally biased region" description="Basic and acidic residues" evidence="7">
    <location>
        <begin position="726"/>
        <end position="741"/>
    </location>
</feature>
<keyword evidence="4 6" id="KW-0175">Coiled coil</keyword>
<evidence type="ECO:0000256" key="2">
    <source>
        <dbReference type="ARBA" id="ARBA00007525"/>
    </source>
</evidence>
<sequence>MLAAESLSGPQEGLDHLILLPDCVLSMDSAQLKRDLAGLQFSLHLLSDGPEGSVWLSGATPVDSKQNGRPSSAKQGKDGSLHVDREERLRILKEKQNEERQRKLDELKQQALAAQKFREQKEEERRRRLEELRLRDTDRRHQVEERKRQIWEAERDRREAILRKNQEREARIESKRKNERSSMVFAFGSSTPRMLEPSDAGTSYWATRRATSTTNVMTMSMSATQPGPLTRRSSERELDGDPLRMMSSSIHEVFQWGCETPNERSYNQNDDATDSPTAAGYGIAWRKDAARRKTDLIPTMPSPRESSAGSRTPGRKSVPGMRSGEMTPSRPLSSMSQHSVTSNLSAASTSLRTRSATPRRPRPFSIAVTGVTTDKQNVDKNIKSPNVSGADKPPIPKVHATKKPAAPPKPDVPAKKPDKPKSAKTSGASTPKSTPLQSPVVEAGEVNNTFNITSTNSENTTATSSISSTIVEETALNVEEAANEVINTSTTSTIITEEVKIEKKKEVPQEPAQSVTEIPVIEPSPSNVPAKVTEASNVANDAILQLPEADIMSASMKGRITTEEEAKAALAERRRLAREQAEREAELERQRLEAERLAEEERIRKEEEEHRRFEEEQLRLLEEARRHEEQRLQQAIEEAKKREEEEKLRKEEELRLKIEKEESDKKAKEEAEKNRIEAEIKKKKEEEERLARKKRVEAIMARTRAKGSLSSSTTPTKDGEEEETEDKAMSSEAEENRKPSEEPAADSNKFLDSERSHTDANIGVQENNNRHNGHHNGSYNSVTQNNVTNSLLVNLGEEKVSDLHRVNDILESSGGKLNAEAPQFIPQFQDKKDPHTVNDLLS</sequence>
<accession>A0A0A9YUJ3</accession>
<feature type="compositionally biased region" description="Polar residues" evidence="7">
    <location>
        <begin position="427"/>
        <end position="437"/>
    </location>
</feature>
<name>A0A0A9YUJ3_LYGHE</name>
<comment type="similarity">
    <text evidence="2">Belongs to the MAP7 family.</text>
</comment>
<dbReference type="GO" id="GO:0015630">
    <property type="term" value="C:microtubule cytoskeleton"/>
    <property type="evidence" value="ECO:0007669"/>
    <property type="project" value="InterPro"/>
</dbReference>
<dbReference type="Pfam" id="PF05672">
    <property type="entry name" value="MAP7"/>
    <property type="match status" value="1"/>
</dbReference>
<feature type="compositionally biased region" description="Low complexity" evidence="7">
    <location>
        <begin position="447"/>
        <end position="466"/>
    </location>
</feature>
<evidence type="ECO:0000313" key="8">
    <source>
        <dbReference type="EMBL" id="JAG36657.1"/>
    </source>
</evidence>
<evidence type="ECO:0000256" key="5">
    <source>
        <dbReference type="ARBA" id="ARBA00023212"/>
    </source>
</evidence>
<protein>
    <recommendedName>
        <fullName evidence="9">Reticulocyte-binding protein 2 a</fullName>
    </recommendedName>
</protein>
<organism evidence="8">
    <name type="scientific">Lygus hesperus</name>
    <name type="common">Western plant bug</name>
    <dbReference type="NCBI Taxonomy" id="30085"/>
    <lineage>
        <taxon>Eukaryota</taxon>
        <taxon>Metazoa</taxon>
        <taxon>Ecdysozoa</taxon>
        <taxon>Arthropoda</taxon>
        <taxon>Hexapoda</taxon>
        <taxon>Insecta</taxon>
        <taxon>Pterygota</taxon>
        <taxon>Neoptera</taxon>
        <taxon>Paraneoptera</taxon>
        <taxon>Hemiptera</taxon>
        <taxon>Heteroptera</taxon>
        <taxon>Panheteroptera</taxon>
        <taxon>Cimicomorpha</taxon>
        <taxon>Miridae</taxon>
        <taxon>Mirini</taxon>
        <taxon>Lygus</taxon>
    </lineage>
</organism>
<dbReference type="PANTHER" id="PTHR15073">
    <property type="entry name" value="MICROTUBULE-ASSOCIATED PROTEIN"/>
    <property type="match status" value="1"/>
</dbReference>
<keyword evidence="5" id="KW-0206">Cytoskeleton</keyword>
<dbReference type="AlphaFoldDB" id="A0A0A9YUJ3"/>
<feature type="compositionally biased region" description="Basic and acidic residues" evidence="7">
    <location>
        <begin position="75"/>
        <end position="85"/>
    </location>
</feature>
<comment type="subcellular location">
    <subcellularLocation>
        <location evidence="1">Cytoplasm</location>
        <location evidence="1">Cytoskeleton</location>
    </subcellularLocation>
</comment>
<gene>
    <name evidence="8" type="ORF">CM83_63396</name>
</gene>
<evidence type="ECO:0000256" key="1">
    <source>
        <dbReference type="ARBA" id="ARBA00004245"/>
    </source>
</evidence>
<feature type="compositionally biased region" description="Basic and acidic residues" evidence="7">
    <location>
        <begin position="285"/>
        <end position="295"/>
    </location>
</feature>
<dbReference type="GO" id="GO:0000226">
    <property type="term" value="P:microtubule cytoskeleton organization"/>
    <property type="evidence" value="ECO:0007669"/>
    <property type="project" value="InterPro"/>
</dbReference>
<feature type="compositionally biased region" description="Basic and acidic residues" evidence="7">
    <location>
        <begin position="412"/>
        <end position="421"/>
    </location>
</feature>
<feature type="compositionally biased region" description="Basic and acidic residues" evidence="7">
    <location>
        <begin position="749"/>
        <end position="758"/>
    </location>
</feature>
<proteinExistence type="inferred from homology"/>
<evidence type="ECO:0000256" key="3">
    <source>
        <dbReference type="ARBA" id="ARBA00022490"/>
    </source>
</evidence>
<feature type="region of interest" description="Disordered" evidence="7">
    <location>
        <begin position="56"/>
        <end position="85"/>
    </location>
</feature>
<dbReference type="EMBL" id="GBHO01006947">
    <property type="protein sequence ID" value="JAG36657.1"/>
    <property type="molecule type" value="Transcribed_RNA"/>
</dbReference>
<evidence type="ECO:0000256" key="6">
    <source>
        <dbReference type="SAM" id="Coils"/>
    </source>
</evidence>
<feature type="region of interest" description="Disordered" evidence="7">
    <location>
        <begin position="504"/>
        <end position="526"/>
    </location>
</feature>
<dbReference type="InterPro" id="IPR051483">
    <property type="entry name" value="MAP7_domain-containing"/>
</dbReference>
<feature type="region of interest" description="Disordered" evidence="7">
    <location>
        <begin position="262"/>
        <end position="466"/>
    </location>
</feature>
<evidence type="ECO:0000256" key="4">
    <source>
        <dbReference type="ARBA" id="ARBA00023054"/>
    </source>
</evidence>
<feature type="compositionally biased region" description="Polar residues" evidence="7">
    <location>
        <begin position="330"/>
        <end position="343"/>
    </location>
</feature>
<evidence type="ECO:0008006" key="9">
    <source>
        <dbReference type="Google" id="ProtNLM"/>
    </source>
</evidence>
<feature type="compositionally biased region" description="Polar residues" evidence="7">
    <location>
        <begin position="63"/>
        <end position="74"/>
    </location>
</feature>
<dbReference type="InterPro" id="IPR008604">
    <property type="entry name" value="MAP7_fam"/>
</dbReference>
<feature type="region of interest" description="Disordered" evidence="7">
    <location>
        <begin position="813"/>
        <end position="842"/>
    </location>
</feature>
<feature type="compositionally biased region" description="Polar residues" evidence="7">
    <location>
        <begin position="263"/>
        <end position="276"/>
    </location>
</feature>
<feature type="region of interest" description="Disordered" evidence="7">
    <location>
        <begin position="575"/>
        <end position="614"/>
    </location>
</feature>